<evidence type="ECO:0000313" key="1">
    <source>
        <dbReference type="EMBL" id="MDC0721480.1"/>
    </source>
</evidence>
<sequence>MGKRVAEGMIFADDKDVKDLLLSSKLGKQRLLQLAQGRGIILPKEDSREQIIAAIARMSHSWIQLSEILDQTSTLERSESVRWRQLLEISPSMR</sequence>
<keyword evidence="2" id="KW-1185">Reference proteome</keyword>
<name>A0ABT5E6J8_9BACT</name>
<protein>
    <submittedName>
        <fullName evidence="1">Uncharacterized protein</fullName>
    </submittedName>
</protein>
<reference evidence="1 2" key="1">
    <citation type="submission" date="2022-11" db="EMBL/GenBank/DDBJ databases">
        <title>Minimal conservation of predation-associated metabolite biosynthetic gene clusters underscores biosynthetic potential of Myxococcota including descriptions for ten novel species: Archangium lansinium sp. nov., Myxococcus landrumus sp. nov., Nannocystis bai.</title>
        <authorList>
            <person name="Ahearne A."/>
            <person name="Stevens C."/>
            <person name="Dowd S."/>
        </authorList>
    </citation>
    <scope>NUCLEOTIDE SEQUENCE [LARGE SCALE GENOMIC DNA]</scope>
    <source>
        <strain evidence="1 2">BB15-2</strain>
    </source>
</reference>
<accession>A0ABT5E6J8</accession>
<dbReference type="EMBL" id="JAQNDL010000003">
    <property type="protein sequence ID" value="MDC0721480.1"/>
    <property type="molecule type" value="Genomic_DNA"/>
</dbReference>
<dbReference type="RefSeq" id="WP_272089983.1">
    <property type="nucleotide sequence ID" value="NZ_JAQNDL010000003.1"/>
</dbReference>
<dbReference type="Proteomes" id="UP001221686">
    <property type="component" value="Unassembled WGS sequence"/>
</dbReference>
<proteinExistence type="predicted"/>
<evidence type="ECO:0000313" key="2">
    <source>
        <dbReference type="Proteomes" id="UP001221686"/>
    </source>
</evidence>
<gene>
    <name evidence="1" type="ORF">POL25_31525</name>
</gene>
<comment type="caution">
    <text evidence="1">The sequence shown here is derived from an EMBL/GenBank/DDBJ whole genome shotgun (WGS) entry which is preliminary data.</text>
</comment>
<organism evidence="1 2">
    <name type="scientific">Nannocystis bainbridge</name>
    <dbReference type="NCBI Taxonomy" id="2995303"/>
    <lineage>
        <taxon>Bacteria</taxon>
        <taxon>Pseudomonadati</taxon>
        <taxon>Myxococcota</taxon>
        <taxon>Polyangia</taxon>
        <taxon>Nannocystales</taxon>
        <taxon>Nannocystaceae</taxon>
        <taxon>Nannocystis</taxon>
    </lineage>
</organism>